<name>X0XC46_9ZZZZ</name>
<organism evidence="2">
    <name type="scientific">marine sediment metagenome</name>
    <dbReference type="NCBI Taxonomy" id="412755"/>
    <lineage>
        <taxon>unclassified sequences</taxon>
        <taxon>metagenomes</taxon>
        <taxon>ecological metagenomes</taxon>
    </lineage>
</organism>
<proteinExistence type="predicted"/>
<reference evidence="2" key="1">
    <citation type="journal article" date="2014" name="Front. Microbiol.">
        <title>High frequency of phylogenetically diverse reductive dehalogenase-homologous genes in deep subseafloor sedimentary metagenomes.</title>
        <authorList>
            <person name="Kawai M."/>
            <person name="Futagami T."/>
            <person name="Toyoda A."/>
            <person name="Takaki Y."/>
            <person name="Nishi S."/>
            <person name="Hori S."/>
            <person name="Arai W."/>
            <person name="Tsubouchi T."/>
            <person name="Morono Y."/>
            <person name="Uchiyama I."/>
            <person name="Ito T."/>
            <person name="Fujiyama A."/>
            <person name="Inagaki F."/>
            <person name="Takami H."/>
        </authorList>
    </citation>
    <scope>NUCLEOTIDE SEQUENCE</scope>
    <source>
        <strain evidence="2">Expedition CK06-06</strain>
    </source>
</reference>
<feature type="non-terminal residue" evidence="2">
    <location>
        <position position="1"/>
    </location>
</feature>
<comment type="caution">
    <text evidence="2">The sequence shown here is derived from an EMBL/GenBank/DDBJ whole genome shotgun (WGS) entry which is preliminary data.</text>
</comment>
<feature type="region of interest" description="Disordered" evidence="1">
    <location>
        <begin position="1"/>
        <end position="43"/>
    </location>
</feature>
<sequence length="43" mass="4655">GCALCAGSISNETPPQTGMIRREKLDSTQQLPHTKKFLDGDIP</sequence>
<gene>
    <name evidence="2" type="ORF">S01H1_68709</name>
</gene>
<evidence type="ECO:0000256" key="1">
    <source>
        <dbReference type="SAM" id="MobiDB-lite"/>
    </source>
</evidence>
<dbReference type="EMBL" id="BARS01045574">
    <property type="protein sequence ID" value="GAG34248.1"/>
    <property type="molecule type" value="Genomic_DNA"/>
</dbReference>
<protein>
    <submittedName>
        <fullName evidence="2">Uncharacterized protein</fullName>
    </submittedName>
</protein>
<evidence type="ECO:0000313" key="2">
    <source>
        <dbReference type="EMBL" id="GAG34248.1"/>
    </source>
</evidence>
<accession>X0XC46</accession>
<dbReference type="AlphaFoldDB" id="X0XC46"/>